<reference evidence="5" key="2">
    <citation type="submission" date="2005-04" db="EMBL/GenBank/DDBJ databases">
        <authorList>
            <person name="Buell R."/>
        </authorList>
    </citation>
    <scope>NUCLEOTIDE SEQUENCE</scope>
</reference>
<feature type="compositionally biased region" description="Low complexity" evidence="2">
    <location>
        <begin position="216"/>
        <end position="227"/>
    </location>
</feature>
<dbReference type="Pfam" id="PF03732">
    <property type="entry name" value="Retrotrans_gag"/>
    <property type="match status" value="1"/>
</dbReference>
<reference evidence="6" key="1">
    <citation type="journal article" date="2005" name="Nature">
        <title>The map-based sequence of the rice genome.</title>
        <authorList>
            <consortium name="International rice genome sequencing project (IRGSP)"/>
            <person name="Matsumoto T."/>
            <person name="Wu J."/>
            <person name="Kanamori H."/>
            <person name="Katayose Y."/>
            <person name="Fujisawa M."/>
            <person name="Namiki N."/>
            <person name="Mizuno H."/>
            <person name="Yamamoto K."/>
            <person name="Antonio B.A."/>
            <person name="Baba T."/>
            <person name="Sakata K."/>
            <person name="Nagamura Y."/>
            <person name="Aoki H."/>
            <person name="Arikawa K."/>
            <person name="Arita K."/>
            <person name="Bito T."/>
            <person name="Chiden Y."/>
            <person name="Fujitsuka N."/>
            <person name="Fukunaka R."/>
            <person name="Hamada M."/>
            <person name="Harada C."/>
            <person name="Hayashi A."/>
            <person name="Hijishita S."/>
            <person name="Honda M."/>
            <person name="Hosokawa S."/>
            <person name="Ichikawa Y."/>
            <person name="Idonuma A."/>
            <person name="Iijima M."/>
            <person name="Ikeda M."/>
            <person name="Ikeno M."/>
            <person name="Ito K."/>
            <person name="Ito S."/>
            <person name="Ito T."/>
            <person name="Ito Y."/>
            <person name="Ito Y."/>
            <person name="Iwabuchi A."/>
            <person name="Kamiya K."/>
            <person name="Karasawa W."/>
            <person name="Kurita K."/>
            <person name="Katagiri S."/>
            <person name="Kikuta A."/>
            <person name="Kobayashi H."/>
            <person name="Kobayashi N."/>
            <person name="Machita K."/>
            <person name="Maehara T."/>
            <person name="Masukawa M."/>
            <person name="Mizubayashi T."/>
            <person name="Mukai Y."/>
            <person name="Nagasaki H."/>
            <person name="Nagata Y."/>
            <person name="Naito S."/>
            <person name="Nakashima M."/>
            <person name="Nakama Y."/>
            <person name="Nakamichi Y."/>
            <person name="Nakamura M."/>
            <person name="Meguro A."/>
            <person name="Negishi M."/>
            <person name="Ohta I."/>
            <person name="Ohta T."/>
            <person name="Okamoto M."/>
            <person name="Ono N."/>
            <person name="Saji S."/>
            <person name="Sakaguchi M."/>
            <person name="Sakai K."/>
            <person name="Shibata M."/>
            <person name="Shimokawa T."/>
            <person name="Song J."/>
            <person name="Takazaki Y."/>
            <person name="Terasawa K."/>
            <person name="Tsugane M."/>
            <person name="Tsuji K."/>
            <person name="Ueda S."/>
            <person name="Waki K."/>
            <person name="Yamagata H."/>
            <person name="Yamamoto M."/>
            <person name="Yamamoto S."/>
            <person name="Yamane H."/>
            <person name="Yoshiki S."/>
            <person name="Yoshihara R."/>
            <person name="Yukawa K."/>
            <person name="Zhong H."/>
            <person name="Yano M."/>
            <person name="Yuan Q."/>
            <person name="Ouyang S."/>
            <person name="Liu J."/>
            <person name="Jones K.M."/>
            <person name="Gansberger K."/>
            <person name="Moffat K."/>
            <person name="Hill J."/>
            <person name="Bera J."/>
            <person name="Fadrosh D."/>
            <person name="Jin S."/>
            <person name="Johri S."/>
            <person name="Kim M."/>
            <person name="Overton L."/>
            <person name="Reardon M."/>
            <person name="Tsitrin T."/>
            <person name="Vuong H."/>
            <person name="Weaver B."/>
            <person name="Ciecko A."/>
            <person name="Tallon L."/>
            <person name="Jackson J."/>
            <person name="Pai G."/>
            <person name="Aken S.V."/>
            <person name="Utterback T."/>
            <person name="Reidmuller S."/>
            <person name="Feldblyum T."/>
            <person name="Hsiao J."/>
            <person name="Zismann V."/>
            <person name="Iobst S."/>
            <person name="de Vazeille A.R."/>
            <person name="Buell C.R."/>
            <person name="Ying K."/>
            <person name="Li Y."/>
            <person name="Lu T."/>
            <person name="Huang Y."/>
            <person name="Zhao Q."/>
            <person name="Feng Q."/>
            <person name="Zhang L."/>
            <person name="Zhu J."/>
            <person name="Weng Q."/>
            <person name="Mu J."/>
            <person name="Lu Y."/>
            <person name="Fan D."/>
            <person name="Liu Y."/>
            <person name="Guan J."/>
            <person name="Zhang Y."/>
            <person name="Yu S."/>
            <person name="Liu X."/>
            <person name="Zhang Y."/>
            <person name="Hong G."/>
            <person name="Han B."/>
            <person name="Choisne N."/>
            <person name="Demange N."/>
            <person name="Orjeda G."/>
            <person name="Samain S."/>
            <person name="Cattolico L."/>
            <person name="Pelletier E."/>
            <person name="Couloux A."/>
            <person name="Segurens B."/>
            <person name="Wincker P."/>
            <person name="D'Hont A."/>
            <person name="Scarpelli C."/>
            <person name="Weissenbach J."/>
            <person name="Salanoubat M."/>
            <person name="Quetier F."/>
            <person name="Yu Y."/>
            <person name="Kim H.R."/>
            <person name="Rambo T."/>
            <person name="Currie J."/>
            <person name="Collura K."/>
            <person name="Luo M."/>
            <person name="Yang T."/>
            <person name="Ammiraju J.S.S."/>
            <person name="Engler F."/>
            <person name="Soderlund C."/>
            <person name="Wing R.A."/>
            <person name="Palmer L.E."/>
            <person name="de la Bastide M."/>
            <person name="Spiegel L."/>
            <person name="Nascimento L."/>
            <person name="Zutavern T."/>
            <person name="O'Shaughnessy A."/>
            <person name="Dike S."/>
            <person name="Dedhia N."/>
            <person name="Preston R."/>
            <person name="Balija V."/>
            <person name="McCombie W.R."/>
            <person name="Chow T."/>
            <person name="Chen H."/>
            <person name="Chung M."/>
            <person name="Chen C."/>
            <person name="Shaw J."/>
            <person name="Wu H."/>
            <person name="Hsiao K."/>
            <person name="Chao Y."/>
            <person name="Chu M."/>
            <person name="Cheng C."/>
            <person name="Hour A."/>
            <person name="Lee P."/>
            <person name="Lin S."/>
            <person name="Lin Y."/>
            <person name="Liou J."/>
            <person name="Liu S."/>
            <person name="Hsing Y."/>
            <person name="Raghuvanshi S."/>
            <person name="Mohanty A."/>
            <person name="Bharti A.K."/>
            <person name="Gaur A."/>
            <person name="Gupta V."/>
            <person name="Kumar D."/>
            <person name="Ravi V."/>
            <person name="Vij S."/>
            <person name="Kapur A."/>
            <person name="Khurana P."/>
            <person name="Khurana P."/>
            <person name="Khurana J.P."/>
            <person name="Tyagi A.K."/>
            <person name="Gaikwad K."/>
            <person name="Singh A."/>
            <person name="Dalal V."/>
            <person name="Srivastava S."/>
            <person name="Dixit A."/>
            <person name="Pal A.K."/>
            <person name="Ghazi I.A."/>
            <person name="Yadav M."/>
            <person name="Pandit A."/>
            <person name="Bhargava A."/>
            <person name="Sureshbabu K."/>
            <person name="Batra K."/>
            <person name="Sharma T.R."/>
            <person name="Mohapatra T."/>
            <person name="Singh N.K."/>
            <person name="Messing J."/>
            <person name="Nelson A.B."/>
            <person name="Fuks G."/>
            <person name="Kavchok S."/>
            <person name="Keizer G."/>
            <person name="Linton E."/>
            <person name="Llaca V."/>
            <person name="Song R."/>
            <person name="Tanyolac B."/>
            <person name="Young S."/>
            <person name="Ho-Il K."/>
            <person name="Hahn J.H."/>
            <person name="Sangsakoo G."/>
            <person name="Vanavichit A."/>
            <person name="de Mattos Luiz.A.T."/>
            <person name="Zimmer P.D."/>
            <person name="Malone G."/>
            <person name="Dellagostin O."/>
            <person name="de Oliveira A.C."/>
            <person name="Bevan M."/>
            <person name="Bancroft I."/>
            <person name="Minx P."/>
            <person name="Cordum H."/>
            <person name="Wilson R."/>
            <person name="Cheng Z."/>
            <person name="Jin W."/>
            <person name="Jiang J."/>
            <person name="Leong S.A."/>
            <person name="Iwama H."/>
            <person name="Gojobori T."/>
            <person name="Itoh T."/>
            <person name="Niimura Y."/>
            <person name="Fujii Y."/>
            <person name="Habara T."/>
            <person name="Sakai H."/>
            <person name="Sato Y."/>
            <person name="Wilson G."/>
            <person name="Kumar K."/>
            <person name="McCouch S."/>
            <person name="Juretic N."/>
            <person name="Hoen D."/>
            <person name="Wright S."/>
            <person name="Bruskiewich R."/>
            <person name="Bureau T."/>
            <person name="Miyao A."/>
            <person name="Hirochika H."/>
            <person name="Nishikawa T."/>
            <person name="Kadowaki K."/>
            <person name="Sugiura M."/>
            <person name="Burr B."/>
            <person name="Sasaki T."/>
        </authorList>
    </citation>
    <scope>NUCLEOTIDE SEQUENCE [LARGE SCALE GENOMIC DNA]</scope>
    <source>
        <strain evidence="6">cv. Nipponbare</strain>
    </source>
</reference>
<dbReference type="Pfam" id="PF08284">
    <property type="entry name" value="RVP_2"/>
    <property type="match status" value="1"/>
</dbReference>
<gene>
    <name evidence="5" type="ordered locus">LOC_Os11g21870</name>
</gene>
<dbReference type="PROSITE" id="PS50158">
    <property type="entry name" value="ZF_CCHC"/>
    <property type="match status" value="1"/>
</dbReference>
<dbReference type="AlphaFoldDB" id="Q2R690"/>
<organism evidence="5 6">
    <name type="scientific">Oryza sativa subsp. japonica</name>
    <name type="common">Rice</name>
    <dbReference type="NCBI Taxonomy" id="39947"/>
    <lineage>
        <taxon>Eukaryota</taxon>
        <taxon>Viridiplantae</taxon>
        <taxon>Streptophyta</taxon>
        <taxon>Embryophyta</taxon>
        <taxon>Tracheophyta</taxon>
        <taxon>Spermatophyta</taxon>
        <taxon>Magnoliopsida</taxon>
        <taxon>Liliopsida</taxon>
        <taxon>Poales</taxon>
        <taxon>Poaceae</taxon>
        <taxon>BOP clade</taxon>
        <taxon>Oryzoideae</taxon>
        <taxon>Oryzeae</taxon>
        <taxon>Oryzinae</taxon>
        <taxon>Oryza</taxon>
        <taxon>Oryza sativa</taxon>
    </lineage>
</organism>
<keyword evidence="1" id="KW-0862">Zinc</keyword>
<evidence type="ECO:0000256" key="2">
    <source>
        <dbReference type="SAM" id="MobiDB-lite"/>
    </source>
</evidence>
<keyword evidence="1" id="KW-0479">Metal-binding</keyword>
<dbReference type="SUPFAM" id="SSF50630">
    <property type="entry name" value="Acid proteases"/>
    <property type="match status" value="1"/>
</dbReference>
<dbReference type="InterPro" id="IPR036875">
    <property type="entry name" value="Znf_CCHC_sf"/>
</dbReference>
<feature type="region of interest" description="Disordered" evidence="2">
    <location>
        <begin position="200"/>
        <end position="268"/>
    </location>
</feature>
<dbReference type="Proteomes" id="UP000000763">
    <property type="component" value="Chromosome 11"/>
</dbReference>
<dbReference type="InterPro" id="IPR001878">
    <property type="entry name" value="Znf_CCHC"/>
</dbReference>
<dbReference type="CDD" id="cd00303">
    <property type="entry name" value="retropepsin_like"/>
    <property type="match status" value="1"/>
</dbReference>
<dbReference type="SMART" id="SM00343">
    <property type="entry name" value="ZnF_C2HC"/>
    <property type="match status" value="1"/>
</dbReference>
<keyword evidence="1" id="KW-0863">Zinc-finger</keyword>
<sequence length="504" mass="55978">MPSATRRCSPFALSCRRSPASMHARAAAGGDVTADVIVVVSRGPAVDRSILAARFGWKDLGRSFSTTNPVEAGDWLHAIEKKLDLLQCTDQEKVSFASHQLHGPASEWWDHFRLNRTTAEPITWLEFTAAFRKTHIPSGVVSLKKKEFRSLTQGSRTVTEYLHQFNRLACYAPEDKLVDKAIRQEDKYNRMEQKKRRIAHFKAQQGNSQRPRLTLGPQSMPQGGSSSVVRPQRQLFNNNAGNNIRNQAPRPIVAPTQQQPAKREQGSKPGVCFNCGDPGHYSDKCPKPQRVKVVPAQSNSTAPASKARVNHVAAEAQGAPHVILGTFLVNSVPATVLFDSGATHSFLSMSFAGNHGMEVEDLRRPLMVSTPSNQALSLQRSPSVRIEIQEVPFLANLILLESKDLDVILGMDWLARYKGVIDCANRKVTLTSNDGRVVTVHALSSESLRSRLNQMTLEEIPIVWEYPDVFPDDLPGIPPKRDIEFRIDLVPGTTPIHKRPYLTN</sequence>
<reference evidence="5" key="3">
    <citation type="submission" date="2006-11" db="EMBL/GenBank/DDBJ databases">
        <title>.</title>
        <authorList>
            <person name="Buell C."/>
            <person name="Yuan Q."/>
            <person name="Ouyang S."/>
            <person name="Liu J."/>
            <person name="Wang A."/>
            <person name="Maiti R."/>
            <person name="Lin H."/>
            <person name="Zhu W."/>
            <person name="Hamilton J."/>
            <person name="Jones K."/>
            <person name="Tallon L."/>
            <person name="Feldblyum T."/>
            <person name="Tsitrin T."/>
            <person name="Bera J."/>
            <person name="Kim M."/>
            <person name="Jin S."/>
            <person name="Fadrosh D."/>
            <person name="Vuong H."/>
            <person name="Overton II L."/>
            <person name="Reardon M."/>
            <person name="Weaver B."/>
            <person name="Johri S."/>
            <person name="Lewis M."/>
            <person name="Utterback T."/>
            <person name="Van Aken S."/>
            <person name="Wortman J."/>
            <person name="Haas B."/>
            <person name="Koo H."/>
            <person name="Zismann V."/>
            <person name="Hsiao J."/>
            <person name="Iobst S."/>
            <person name="de Vazeilles A."/>
            <person name="White O."/>
            <person name="Salzberg S."/>
            <person name="Fraser C."/>
        </authorList>
    </citation>
    <scope>NUCLEOTIDE SEQUENCE</scope>
</reference>
<dbReference type="GO" id="GO:0003676">
    <property type="term" value="F:nucleic acid binding"/>
    <property type="evidence" value="ECO:0007669"/>
    <property type="project" value="InterPro"/>
</dbReference>
<accession>Q2R690</accession>
<evidence type="ECO:0000313" key="5">
    <source>
        <dbReference type="EMBL" id="AAX96708.1"/>
    </source>
</evidence>
<evidence type="ECO:0000256" key="1">
    <source>
        <dbReference type="PROSITE-ProRule" id="PRU00047"/>
    </source>
</evidence>
<dbReference type="EMBL" id="AC148658">
    <property type="protein sequence ID" value="AAX96708.1"/>
    <property type="molecule type" value="Genomic_DNA"/>
</dbReference>
<dbReference type="InterPro" id="IPR005162">
    <property type="entry name" value="Retrotrans_gag_dom"/>
</dbReference>
<proteinExistence type="predicted"/>
<protein>
    <submittedName>
        <fullName evidence="4">Retrotransposon gag protein, putative</fullName>
    </submittedName>
    <submittedName>
        <fullName evidence="5">Retrotransposon protein, putative, Ty3-gypsy sub-class</fullName>
    </submittedName>
</protein>
<dbReference type="SUPFAM" id="SSF57756">
    <property type="entry name" value="Retrovirus zinc finger-like domains"/>
    <property type="match status" value="1"/>
</dbReference>
<reference evidence="6" key="4">
    <citation type="journal article" date="2008" name="Nucleic Acids Res.">
        <title>The rice annotation project database (RAP-DB): 2008 update.</title>
        <authorList>
            <consortium name="The rice annotation project (RAP)"/>
        </authorList>
    </citation>
    <scope>GENOME REANNOTATION</scope>
    <source>
        <strain evidence="6">cv. Nipponbare</strain>
    </source>
</reference>
<evidence type="ECO:0000259" key="3">
    <source>
        <dbReference type="PROSITE" id="PS50158"/>
    </source>
</evidence>
<dbReference type="Pfam" id="PF00098">
    <property type="entry name" value="zf-CCHC"/>
    <property type="match status" value="1"/>
</dbReference>
<dbReference type="Gene3D" id="4.10.60.10">
    <property type="entry name" value="Zinc finger, CCHC-type"/>
    <property type="match status" value="1"/>
</dbReference>
<dbReference type="Gene3D" id="2.40.70.10">
    <property type="entry name" value="Acid Proteases"/>
    <property type="match status" value="1"/>
</dbReference>
<dbReference type="PANTHER" id="PTHR15503">
    <property type="entry name" value="LDOC1 RELATED"/>
    <property type="match status" value="1"/>
</dbReference>
<dbReference type="InterPro" id="IPR021109">
    <property type="entry name" value="Peptidase_aspartic_dom_sf"/>
</dbReference>
<feature type="domain" description="CCHC-type" evidence="3">
    <location>
        <begin position="272"/>
        <end position="287"/>
    </location>
</feature>
<evidence type="ECO:0000313" key="4">
    <source>
        <dbReference type="EMBL" id="AAX95504.1"/>
    </source>
</evidence>
<dbReference type="PANTHER" id="PTHR15503:SF42">
    <property type="entry name" value="ZINC FINGER, CCHC-TYPE, RETROTRANSPOSON GAG DOMAIN, ASPARTIC PEPTIDASE DOMAIN PROTEIN-RELATED"/>
    <property type="match status" value="1"/>
</dbReference>
<feature type="compositionally biased region" description="Low complexity" evidence="2">
    <location>
        <begin position="237"/>
        <end position="246"/>
    </location>
</feature>
<dbReference type="GO" id="GO:0008270">
    <property type="term" value="F:zinc ion binding"/>
    <property type="evidence" value="ECO:0007669"/>
    <property type="project" value="UniProtKB-KW"/>
</dbReference>
<dbReference type="EMBL" id="AC148235">
    <property type="protein sequence ID" value="AAX95504.1"/>
    <property type="molecule type" value="Genomic_DNA"/>
</dbReference>
<evidence type="ECO:0000313" key="6">
    <source>
        <dbReference type="Proteomes" id="UP000000763"/>
    </source>
</evidence>
<name>Q2R690_ORYSJ</name>
<dbReference type="InterPro" id="IPR032567">
    <property type="entry name" value="RTL1-rel"/>
</dbReference>